<evidence type="ECO:0000256" key="2">
    <source>
        <dbReference type="SAM" id="SignalP"/>
    </source>
</evidence>
<evidence type="ECO:0000256" key="1">
    <source>
        <dbReference type="SAM" id="Phobius"/>
    </source>
</evidence>
<proteinExistence type="predicted"/>
<keyword evidence="2" id="KW-0732">Signal</keyword>
<dbReference type="Proteomes" id="UP001152747">
    <property type="component" value="Unassembled WGS sequence"/>
</dbReference>
<comment type="caution">
    <text evidence="3">The sequence shown here is derived from an EMBL/GenBank/DDBJ whole genome shotgun (WGS) entry which is preliminary data.</text>
</comment>
<protein>
    <submittedName>
        <fullName evidence="3">Uncharacterized protein</fullName>
    </submittedName>
</protein>
<feature type="chain" id="PRO_5040304500" evidence="2">
    <location>
        <begin position="17"/>
        <end position="336"/>
    </location>
</feature>
<organism evidence="3 4">
    <name type="scientific">Caenorhabditis angaria</name>
    <dbReference type="NCBI Taxonomy" id="860376"/>
    <lineage>
        <taxon>Eukaryota</taxon>
        <taxon>Metazoa</taxon>
        <taxon>Ecdysozoa</taxon>
        <taxon>Nematoda</taxon>
        <taxon>Chromadorea</taxon>
        <taxon>Rhabditida</taxon>
        <taxon>Rhabditina</taxon>
        <taxon>Rhabditomorpha</taxon>
        <taxon>Rhabditoidea</taxon>
        <taxon>Rhabditidae</taxon>
        <taxon>Peloderinae</taxon>
        <taxon>Caenorhabditis</taxon>
    </lineage>
</organism>
<keyword evidence="1" id="KW-0472">Membrane</keyword>
<keyword evidence="4" id="KW-1185">Reference proteome</keyword>
<keyword evidence="1" id="KW-1133">Transmembrane helix</keyword>
<feature type="signal peptide" evidence="2">
    <location>
        <begin position="1"/>
        <end position="16"/>
    </location>
</feature>
<dbReference type="OrthoDB" id="5818751at2759"/>
<evidence type="ECO:0000313" key="4">
    <source>
        <dbReference type="Proteomes" id="UP001152747"/>
    </source>
</evidence>
<gene>
    <name evidence="3" type="ORF">CAMP_LOCUS17516</name>
</gene>
<dbReference type="AlphaFoldDB" id="A0A9P1IYT4"/>
<feature type="transmembrane region" description="Helical" evidence="1">
    <location>
        <begin position="306"/>
        <end position="328"/>
    </location>
</feature>
<accession>A0A9P1IYT4</accession>
<dbReference type="EMBL" id="CANHGI010000006">
    <property type="protein sequence ID" value="CAI5454879.1"/>
    <property type="molecule type" value="Genomic_DNA"/>
</dbReference>
<evidence type="ECO:0000313" key="3">
    <source>
        <dbReference type="EMBL" id="CAI5454879.1"/>
    </source>
</evidence>
<reference evidence="3" key="1">
    <citation type="submission" date="2022-11" db="EMBL/GenBank/DDBJ databases">
        <authorList>
            <person name="Kikuchi T."/>
        </authorList>
    </citation>
    <scope>NUCLEOTIDE SEQUENCE</scope>
    <source>
        <strain evidence="3">PS1010</strain>
    </source>
</reference>
<keyword evidence="1" id="KW-0812">Transmembrane</keyword>
<sequence length="336" mass="38922">MKWLVVFLYYSTFISATPHVNSLRDILTFPFEGTEPLTGGKTVTSSSIEAHTKYGRLVLYVHKDKSVPTRQNLMKWVRSYNNRKKHQGVDDIVFSPYYYKNTVDFINETGIDTFPNLIYFIGDHYEVFNEDVTNEIRVNSWFEKLDEVVVLQPQDRRSLDQIMSSTKNCSNTYLMIGDRSGCDIESWSNIARVLHRYGIQTVKLKLPLEIMSHISLYRRLSYLDENSCEFAVLLHKNNFTVFEDNISPKNIEKWVKSWMLDANDAKYCPIMPDYLQTEIKPELTELEDIYFTSEVESAKKNKRIEFILVGLTGGLAVIVLAYSIFWGLNGSAFAKS</sequence>
<name>A0A9P1IYT4_9PELO</name>